<evidence type="ECO:0008006" key="5">
    <source>
        <dbReference type="Google" id="ProtNLM"/>
    </source>
</evidence>
<dbReference type="EMBL" id="JALGAR010000001">
    <property type="protein sequence ID" value="MCI4657624.1"/>
    <property type="molecule type" value="Genomic_DNA"/>
</dbReference>
<keyword evidence="2" id="KW-0472">Membrane</keyword>
<sequence length="236" mass="23826">MTEQNIRPITLTFRVVATVLFVLVWVKLATMFIFAGLAGTSWTLGDFAGTETYSGLLQPVNLIEAHRAPFNLGTALAAQGDLSGARSELSTALEKTNAADECVIRLNLTLVIEALGANATAASDSVGAATDLTEAQAVVAAAPIACRTGPLAEVNGRVGAEGSQAAAAAAAVAASAASSGDGTDGQGESTGPAPQDAASSTELSDVSSLMDRGQARQYSDGQSQGTPAENSVSKPW</sequence>
<gene>
    <name evidence="3" type="ORF">MQH31_07355</name>
</gene>
<keyword evidence="2" id="KW-1133">Transmembrane helix</keyword>
<feature type="compositionally biased region" description="Polar residues" evidence="1">
    <location>
        <begin position="197"/>
        <end position="207"/>
    </location>
</feature>
<evidence type="ECO:0000256" key="1">
    <source>
        <dbReference type="SAM" id="MobiDB-lite"/>
    </source>
</evidence>
<evidence type="ECO:0000313" key="4">
    <source>
        <dbReference type="Proteomes" id="UP001165341"/>
    </source>
</evidence>
<evidence type="ECO:0000313" key="3">
    <source>
        <dbReference type="EMBL" id="MCI4657624.1"/>
    </source>
</evidence>
<dbReference type="Proteomes" id="UP001165341">
    <property type="component" value="Unassembled WGS sequence"/>
</dbReference>
<reference evidence="3" key="1">
    <citation type="submission" date="2022-03" db="EMBL/GenBank/DDBJ databases">
        <title>Cryobacterium sp. nov. strain ZS14-85, isolated from Antarctic soil.</title>
        <authorList>
            <person name="Li J."/>
            <person name="Niu G."/>
        </authorList>
    </citation>
    <scope>NUCLEOTIDE SEQUENCE</scope>
    <source>
        <strain evidence="3">ZS14-85</strain>
    </source>
</reference>
<feature type="region of interest" description="Disordered" evidence="1">
    <location>
        <begin position="177"/>
        <end position="236"/>
    </location>
</feature>
<name>A0AA41UGS2_9MICO</name>
<protein>
    <recommendedName>
        <fullName evidence="5">Tetratricopeptide repeat protein</fullName>
    </recommendedName>
</protein>
<feature type="compositionally biased region" description="Polar residues" evidence="1">
    <location>
        <begin position="216"/>
        <end position="236"/>
    </location>
</feature>
<dbReference type="AlphaFoldDB" id="A0AA41UGS2"/>
<dbReference type="RefSeq" id="WP_243011476.1">
    <property type="nucleotide sequence ID" value="NZ_JALGAR010000001.1"/>
</dbReference>
<evidence type="ECO:0000256" key="2">
    <source>
        <dbReference type="SAM" id="Phobius"/>
    </source>
</evidence>
<accession>A0AA41UGS2</accession>
<keyword evidence="2" id="KW-0812">Transmembrane</keyword>
<proteinExistence type="predicted"/>
<comment type="caution">
    <text evidence="3">The sequence shown here is derived from an EMBL/GenBank/DDBJ whole genome shotgun (WGS) entry which is preliminary data.</text>
</comment>
<feature type="transmembrane region" description="Helical" evidence="2">
    <location>
        <begin position="12"/>
        <end position="37"/>
    </location>
</feature>
<organism evidence="3 4">
    <name type="scientific">Cryobacterium zhongshanensis</name>
    <dbReference type="NCBI Taxonomy" id="2928153"/>
    <lineage>
        <taxon>Bacteria</taxon>
        <taxon>Bacillati</taxon>
        <taxon>Actinomycetota</taxon>
        <taxon>Actinomycetes</taxon>
        <taxon>Micrococcales</taxon>
        <taxon>Microbacteriaceae</taxon>
        <taxon>Cryobacterium</taxon>
    </lineage>
</organism>
<keyword evidence="4" id="KW-1185">Reference proteome</keyword>